<dbReference type="OrthoDB" id="3578234at2759"/>
<reference evidence="1 2" key="1">
    <citation type="journal article" date="2020" name="Phytopathology">
        <title>A high-quality genome resource of Botrytis fragariae, a new and rapidly spreading fungal pathogen causing strawberry gray mold in the U.S.A.</title>
        <authorList>
            <person name="Wu Y."/>
            <person name="Saski C.A."/>
            <person name="Schnabel G."/>
            <person name="Xiao S."/>
            <person name="Hu M."/>
        </authorList>
    </citation>
    <scope>NUCLEOTIDE SEQUENCE [LARGE SCALE GENOMIC DNA]</scope>
    <source>
        <strain evidence="1 2">BVB16</strain>
    </source>
</reference>
<dbReference type="GeneID" id="59263283"/>
<dbReference type="AlphaFoldDB" id="A0A8H6ANN8"/>
<comment type="caution">
    <text evidence="1">The sequence shown here is derived from an EMBL/GenBank/DDBJ whole genome shotgun (WGS) entry which is preliminary data.</text>
</comment>
<accession>A0A8H6ANN8</accession>
<keyword evidence="2" id="KW-1185">Reference proteome</keyword>
<organism evidence="1 2">
    <name type="scientific">Botrytis fragariae</name>
    <dbReference type="NCBI Taxonomy" id="1964551"/>
    <lineage>
        <taxon>Eukaryota</taxon>
        <taxon>Fungi</taxon>
        <taxon>Dikarya</taxon>
        <taxon>Ascomycota</taxon>
        <taxon>Pezizomycotina</taxon>
        <taxon>Leotiomycetes</taxon>
        <taxon>Helotiales</taxon>
        <taxon>Sclerotiniaceae</taxon>
        <taxon>Botrytis</taxon>
    </lineage>
</organism>
<sequence>MDYNKYKMKKIPFDNFITKFKQLTIKYKKTVEQQVKRLTSIINQATITTPPILDIFSDLMQLDARPPSRYTREQCIELSLYLYYKKPGYIKSNCKEKQANNAKYNTNVNTNANAKYAPHINRFSIVNQYQNSGPYRNIAISLYQNSFSSTNHFSVILLYYTFPTPSSLAQEIDLGGYIEGSIYSKESESSIPQPGILKD</sequence>
<name>A0A8H6ANN8_9HELO</name>
<evidence type="ECO:0000313" key="2">
    <source>
        <dbReference type="Proteomes" id="UP000531561"/>
    </source>
</evidence>
<proteinExistence type="predicted"/>
<dbReference type="Proteomes" id="UP000531561">
    <property type="component" value="Unassembled WGS sequence"/>
</dbReference>
<gene>
    <name evidence="1" type="ORF">Bfra_009242</name>
</gene>
<dbReference type="EMBL" id="JABFCT010000013">
    <property type="protein sequence ID" value="KAF5870694.1"/>
    <property type="molecule type" value="Genomic_DNA"/>
</dbReference>
<dbReference type="RefSeq" id="XP_037189641.1">
    <property type="nucleotide sequence ID" value="XM_037339591.1"/>
</dbReference>
<protein>
    <submittedName>
        <fullName evidence="1">Putative retrotransposon nucleocapsid protein</fullName>
    </submittedName>
</protein>
<evidence type="ECO:0000313" key="1">
    <source>
        <dbReference type="EMBL" id="KAF5870694.1"/>
    </source>
</evidence>